<feature type="transmembrane region" description="Helical" evidence="1">
    <location>
        <begin position="60"/>
        <end position="79"/>
    </location>
</feature>
<keyword evidence="3" id="KW-1185">Reference proteome</keyword>
<keyword evidence="1" id="KW-0472">Membrane</keyword>
<feature type="transmembrane region" description="Helical" evidence="1">
    <location>
        <begin position="85"/>
        <end position="104"/>
    </location>
</feature>
<reference evidence="3" key="1">
    <citation type="submission" date="2015-09" db="EMBL/GenBank/DDBJ databases">
        <authorList>
            <person name="Graham D.E."/>
            <person name="Mahan K.M."/>
            <person name="Klingeman D.M."/>
            <person name="Fida T."/>
            <person name="Giannone R.J."/>
            <person name="Hettich R.L."/>
            <person name="Parry R.J."/>
            <person name="Spain J.C."/>
        </authorList>
    </citation>
    <scope>NUCLEOTIDE SEQUENCE [LARGE SCALE GENOMIC DNA]</scope>
    <source>
        <strain evidence="3">JCM 4701</strain>
    </source>
</reference>
<gene>
    <name evidence="2" type="ORF">AOB60_42605</name>
</gene>
<proteinExistence type="predicted"/>
<feature type="transmembrane region" description="Helical" evidence="1">
    <location>
        <begin position="31"/>
        <end position="48"/>
    </location>
</feature>
<dbReference type="EMBL" id="LJSN01000005">
    <property type="protein sequence ID" value="PNE36711.1"/>
    <property type="molecule type" value="Genomic_DNA"/>
</dbReference>
<accession>A0A2N8P6Q9</accession>
<protein>
    <submittedName>
        <fullName evidence="2">Uncharacterized protein</fullName>
    </submittedName>
</protein>
<sequence>MTRTLRGLLPILSDLIVPTVVYYLLHWLGVADAPALIIACAATAGYTVPRMIRDRRVDALGLLVIAELAATAALLTVSGDARLALLRPTVYLTVAATVFLLSCWHGRPLTYTGATPMATKGDPERAAAYERSWHNSPQMRATHRRLTAASATAMLAYALLNVVIVYAFPVSQADGLQKVPGIALILAIVVMLRSRVPRLSRIVDAEQQRSTDAHQPSTAARP</sequence>
<evidence type="ECO:0000313" key="2">
    <source>
        <dbReference type="EMBL" id="PNE36711.1"/>
    </source>
</evidence>
<evidence type="ECO:0000313" key="3">
    <source>
        <dbReference type="Proteomes" id="UP000236047"/>
    </source>
</evidence>
<keyword evidence="1" id="KW-0812">Transmembrane</keyword>
<keyword evidence="1" id="KW-1133">Transmembrane helix</keyword>
<comment type="caution">
    <text evidence="2">The sequence shown here is derived from an EMBL/GenBank/DDBJ whole genome shotgun (WGS) entry which is preliminary data.</text>
</comment>
<dbReference type="AlphaFoldDB" id="A0A2N8P6Q9"/>
<name>A0A2N8P6Q9_STRNR</name>
<organism evidence="2 3">
    <name type="scientific">Streptomyces noursei</name>
    <name type="common">Streptomyces albulus</name>
    <dbReference type="NCBI Taxonomy" id="1971"/>
    <lineage>
        <taxon>Bacteria</taxon>
        <taxon>Bacillati</taxon>
        <taxon>Actinomycetota</taxon>
        <taxon>Actinomycetes</taxon>
        <taxon>Kitasatosporales</taxon>
        <taxon>Streptomycetaceae</taxon>
        <taxon>Streptomyces</taxon>
    </lineage>
</organism>
<feature type="transmembrane region" description="Helical" evidence="1">
    <location>
        <begin position="175"/>
        <end position="192"/>
    </location>
</feature>
<feature type="transmembrane region" description="Helical" evidence="1">
    <location>
        <begin position="7"/>
        <end position="25"/>
    </location>
</feature>
<dbReference type="NCBIfam" id="NF041646">
    <property type="entry name" value="VC0807_fam"/>
    <property type="match status" value="1"/>
</dbReference>
<evidence type="ECO:0000256" key="1">
    <source>
        <dbReference type="SAM" id="Phobius"/>
    </source>
</evidence>
<dbReference type="RefSeq" id="WP_102926931.1">
    <property type="nucleotide sequence ID" value="NZ_LJSN01000005.1"/>
</dbReference>
<dbReference type="Proteomes" id="UP000236047">
    <property type="component" value="Unassembled WGS sequence"/>
</dbReference>
<feature type="transmembrane region" description="Helical" evidence="1">
    <location>
        <begin position="146"/>
        <end position="169"/>
    </location>
</feature>